<sequence>DQIKGATGDIHQVHGEGICAHKTNRGQKSQ</sequence>
<accession>X1EYS3</accession>
<evidence type="ECO:0000256" key="1">
    <source>
        <dbReference type="SAM" id="MobiDB-lite"/>
    </source>
</evidence>
<comment type="caution">
    <text evidence="2">The sequence shown here is derived from an EMBL/GenBank/DDBJ whole genome shotgun (WGS) entry which is preliminary data.</text>
</comment>
<evidence type="ECO:0000313" key="2">
    <source>
        <dbReference type="EMBL" id="GAH38521.1"/>
    </source>
</evidence>
<reference evidence="2" key="1">
    <citation type="journal article" date="2014" name="Front. Microbiol.">
        <title>High frequency of phylogenetically diverse reductive dehalogenase-homologous genes in deep subseafloor sedimentary metagenomes.</title>
        <authorList>
            <person name="Kawai M."/>
            <person name="Futagami T."/>
            <person name="Toyoda A."/>
            <person name="Takaki Y."/>
            <person name="Nishi S."/>
            <person name="Hori S."/>
            <person name="Arai W."/>
            <person name="Tsubouchi T."/>
            <person name="Morono Y."/>
            <person name="Uchiyama I."/>
            <person name="Ito T."/>
            <person name="Fujiyama A."/>
            <person name="Inagaki F."/>
            <person name="Takami H."/>
        </authorList>
    </citation>
    <scope>NUCLEOTIDE SEQUENCE</scope>
    <source>
        <strain evidence="2">Expedition CK06-06</strain>
    </source>
</reference>
<feature type="region of interest" description="Disordered" evidence="1">
    <location>
        <begin position="1"/>
        <end position="30"/>
    </location>
</feature>
<dbReference type="EMBL" id="BARU01012220">
    <property type="protein sequence ID" value="GAH38521.1"/>
    <property type="molecule type" value="Genomic_DNA"/>
</dbReference>
<dbReference type="AlphaFoldDB" id="X1EYS3"/>
<proteinExistence type="predicted"/>
<name>X1EYS3_9ZZZZ</name>
<feature type="non-terminal residue" evidence="2">
    <location>
        <position position="1"/>
    </location>
</feature>
<organism evidence="2">
    <name type="scientific">marine sediment metagenome</name>
    <dbReference type="NCBI Taxonomy" id="412755"/>
    <lineage>
        <taxon>unclassified sequences</taxon>
        <taxon>metagenomes</taxon>
        <taxon>ecological metagenomes</taxon>
    </lineage>
</organism>
<gene>
    <name evidence="2" type="ORF">S03H2_22635</name>
</gene>
<protein>
    <submittedName>
        <fullName evidence="2">Uncharacterized protein</fullName>
    </submittedName>
</protein>